<feature type="compositionally biased region" description="Basic and acidic residues" evidence="1">
    <location>
        <begin position="1549"/>
        <end position="1560"/>
    </location>
</feature>
<evidence type="ECO:0000313" key="3">
    <source>
        <dbReference type="Proteomes" id="UP000028828"/>
    </source>
</evidence>
<comment type="caution">
    <text evidence="2">The sequence shown here is derived from an EMBL/GenBank/DDBJ whole genome shotgun (WGS) entry which is preliminary data.</text>
</comment>
<feature type="compositionally biased region" description="Low complexity" evidence="1">
    <location>
        <begin position="1441"/>
        <end position="1456"/>
    </location>
</feature>
<feature type="compositionally biased region" description="Low complexity" evidence="1">
    <location>
        <begin position="513"/>
        <end position="534"/>
    </location>
</feature>
<feature type="compositionally biased region" description="Polar residues" evidence="1">
    <location>
        <begin position="1234"/>
        <end position="1264"/>
    </location>
</feature>
<feature type="compositionally biased region" description="Polar residues" evidence="1">
    <location>
        <begin position="691"/>
        <end position="700"/>
    </location>
</feature>
<feature type="compositionally biased region" description="Low complexity" evidence="1">
    <location>
        <begin position="476"/>
        <end position="495"/>
    </location>
</feature>
<feature type="region of interest" description="Disordered" evidence="1">
    <location>
        <begin position="1355"/>
        <end position="1374"/>
    </location>
</feature>
<reference evidence="2 3" key="1">
    <citation type="submission" date="2014-03" db="EMBL/GenBank/DDBJ databases">
        <authorList>
            <person name="Sibley D."/>
            <person name="Venepally P."/>
            <person name="Karamycheva S."/>
            <person name="Hadjithomas M."/>
            <person name="Khan A."/>
            <person name="Brunk B."/>
            <person name="Roos D."/>
            <person name="Caler E."/>
            <person name="Lorenzi H."/>
        </authorList>
    </citation>
    <scope>NUCLEOTIDE SEQUENCE [LARGE SCALE GENOMIC DNA]</scope>
    <source>
        <strain evidence="3">p89</strain>
    </source>
</reference>
<proteinExistence type="predicted"/>
<feature type="region of interest" description="Disordered" evidence="1">
    <location>
        <begin position="1231"/>
        <end position="1285"/>
    </location>
</feature>
<feature type="compositionally biased region" description="Acidic residues" evidence="1">
    <location>
        <begin position="1314"/>
        <end position="1327"/>
    </location>
</feature>
<feature type="compositionally biased region" description="Basic and acidic residues" evidence="1">
    <location>
        <begin position="1328"/>
        <end position="1349"/>
    </location>
</feature>
<gene>
    <name evidence="2" type="ORF">TGP89_251560</name>
</gene>
<feature type="compositionally biased region" description="Acidic residues" evidence="1">
    <location>
        <begin position="800"/>
        <end position="811"/>
    </location>
</feature>
<feature type="compositionally biased region" description="Basic and acidic residues" evidence="1">
    <location>
        <begin position="648"/>
        <end position="677"/>
    </location>
</feature>
<feature type="compositionally biased region" description="Basic and acidic residues" evidence="1">
    <location>
        <begin position="897"/>
        <end position="920"/>
    </location>
</feature>
<feature type="region of interest" description="Disordered" evidence="1">
    <location>
        <begin position="1"/>
        <end position="26"/>
    </location>
</feature>
<feature type="compositionally biased region" description="Basic and acidic residues" evidence="1">
    <location>
        <begin position="346"/>
        <end position="358"/>
    </location>
</feature>
<sequence>MDLQPGGSEGEEARGGGSTRLGCGTETASVGTVDSLHEAGSGEGERQKPLQTPLSAPLYFSLPLPLFPCAAPSHFPAPSTLPGLVSTAEDFASWGVSLESLAAATFRASLLELSHTAYLPSRPRLMWRRVKRRLRADGLCWGAEAAEDCGRKPGGREEATERVGAGGTRGAGTRLHGHCFEDGRGGSPEKEKNGGSGRENEFWESWGRSEGCEVTEMMKQRELLLEDVCSRFFMWFYVDASRKMITDGLSLARRRLPVDWVYRHYGALLNLPESHFDVYPPYCIPISHERTTSSLGDVESEDASSVFQSPASDSLSEVSDAPQEAEPEGDGEAASSEASLVSPADNRAEVSLKRKPEEAGGATAEEIQVEDTGGSAIEAPTHTQDETSGVQKPADSVLSDVHTPEDPMDSGVAGEERCSLSSLVDAASSSSESVCDPHGEASKLHATDSHEEDSDVGDTENSFPLSGAFPARCDPVDSSAVASSVENASSSRGASDFVATPGFSPPVGGAGTSPFGSSSVSSPPSERRISSPLPQASGEALTPDLLRRGTELASPCSFPRRRPSDFSALLDSPRRDELSDTPSGSRQIHPVGSVFSPSYADFSDLRAAVSREQEQSTLSPADEGPAGPLPASPPSCDGTLLAGQESPDAPRDELLSEGPRAADQKDDQEEGQERNQEEEYDGEQEEGDSSTGSVASTGTEVETREEEKDDCLVVLSESEFEEGERMQQLAATMRRSLQRKGCASVDAEAGRSSEETEAEVSAASAGLLQERSSRRSCEAFFFRTKNGGESTSGKTKAAEENETEDAADQEGDLPIVERSEDKEEGPLEEEQVGEEHVNEETESNMPDELGANIETACSGELRLEGGFVEKSRRRGKQRRRSGLSVQPRRSARVSGAAREKSASRDAGRLGCVDSEKREAGGDSEDEDGRAGLFLPSSSENVDDSEEEGRERVAALSKTRRRSSRLSVVYRQSAARNTVGTDGGSVCEREEAHAETGYAVLTRASKRRKTNEKHEHIAPDVPEERTEVAAARTREERHRRRPTDGVRETEDRACEAGAGDEAEVASRSTTDQQRGFLESDSVDVVAPQRHFGEEPAWLGTDSEEDSDSSPATSKRTVDLLSPPPSPPQLSRPSSLPRAAASPPSRVENLPSHPEKTTEASKGGKRPRAGPGGGTEVEETAERITTEVGAGPTRPLFPRFSLAHTPTTAACRGGMGQGTLRASSLQAQMKEIFGSEPSQIRRSFASARQGTSEETGESGDTPQASTRHAAGVGLGVQHQSSDSTPAECLLSRTEEHASVSAFPRCEAAPEGRGEEERVEEIVVETVEEERELRGEREEEGLRGDAAMKGDRRLEAVEQRGMRQAETKIPRFPGYSRLQNSGKLLRGNRQFAQRYLEAVDARLEAIETQLAAAKLTTDSHRPWRRPSSFGRLCTHSEEAKPLKSTATVSVGNSSSSAAGDTPQRACRTREDISVEPEREAEGGDDRRIGEAFPQLASTLESAESGVPATLQFQGGCSSQPCQKGRTPSETQDKAGPGHCAPRGRPMPAVASSHRDAHTEDRRKAPCRPTPGARTGLQKRRPPTSATREASPFGANRPQPRLPGARLGVLGKPRAPPAEHAPAAGWGAGAAASRGVCTPGAHAASAGRSGSGGANGRGLNEKAFLGTAETPAPDSADASRQKRTPPLPRVALLARRREEKLAPPGGADDRGKARRETRAPRAGDSAKLRTPMQTV</sequence>
<feature type="compositionally biased region" description="Basic and acidic residues" evidence="1">
    <location>
        <begin position="435"/>
        <end position="449"/>
    </location>
</feature>
<dbReference type="VEuPathDB" id="ToxoDB:TGP89_251560"/>
<feature type="region of interest" description="Disordered" evidence="1">
    <location>
        <begin position="294"/>
        <end position="773"/>
    </location>
</feature>
<feature type="compositionally biased region" description="Polar residues" evidence="1">
    <location>
        <begin position="303"/>
        <end position="317"/>
    </location>
</feature>
<dbReference type="Proteomes" id="UP000028828">
    <property type="component" value="Unassembled WGS sequence"/>
</dbReference>
<feature type="compositionally biased region" description="Basic and acidic residues" evidence="1">
    <location>
        <begin position="815"/>
        <end position="825"/>
    </location>
</feature>
<feature type="region of interest" description="Disordered" evidence="1">
    <location>
        <begin position="1298"/>
        <end position="1349"/>
    </location>
</feature>
<dbReference type="EMBL" id="AEYI02002223">
    <property type="protein sequence ID" value="KFG29120.1"/>
    <property type="molecule type" value="Genomic_DNA"/>
</dbReference>
<dbReference type="OrthoDB" id="332870at2759"/>
<evidence type="ECO:0000313" key="2">
    <source>
        <dbReference type="EMBL" id="KFG29120.1"/>
    </source>
</evidence>
<feature type="region of interest" description="Disordered" evidence="1">
    <location>
        <begin position="785"/>
        <end position="965"/>
    </location>
</feature>
<feature type="compositionally biased region" description="Low complexity" evidence="1">
    <location>
        <begin position="419"/>
        <end position="434"/>
    </location>
</feature>
<feature type="compositionally biased region" description="Basic and acidic residues" evidence="1">
    <location>
        <begin position="1464"/>
        <end position="1486"/>
    </location>
</feature>
<protein>
    <submittedName>
        <fullName evidence="2">Uncharacterized protein</fullName>
    </submittedName>
</protein>
<name>A0A086JAF2_TOXGO</name>
<feature type="compositionally biased region" description="Basic residues" evidence="1">
    <location>
        <begin position="871"/>
        <end position="881"/>
    </location>
</feature>
<evidence type="ECO:0000256" key="1">
    <source>
        <dbReference type="SAM" id="MobiDB-lite"/>
    </source>
</evidence>
<feature type="region of interest" description="Disordered" evidence="1">
    <location>
        <begin position="1413"/>
        <end position="1731"/>
    </location>
</feature>
<feature type="compositionally biased region" description="Basic and acidic residues" evidence="1">
    <location>
        <begin position="150"/>
        <end position="161"/>
    </location>
</feature>
<accession>A0A086JAF2</accession>
<feature type="compositionally biased region" description="Basic and acidic residues" evidence="1">
    <location>
        <begin position="1011"/>
        <end position="1053"/>
    </location>
</feature>
<feature type="compositionally biased region" description="Basic and acidic residues" evidence="1">
    <location>
        <begin position="1691"/>
        <end position="1723"/>
    </location>
</feature>
<feature type="compositionally biased region" description="Low complexity" evidence="1">
    <location>
        <begin position="1614"/>
        <end position="1628"/>
    </location>
</feature>
<feature type="compositionally biased region" description="Basic and acidic residues" evidence="1">
    <location>
        <begin position="861"/>
        <end position="870"/>
    </location>
</feature>
<feature type="region of interest" description="Disordered" evidence="1">
    <location>
        <begin position="1002"/>
        <end position="1198"/>
    </location>
</feature>
<feature type="compositionally biased region" description="Basic and acidic residues" evidence="1">
    <location>
        <begin position="1355"/>
        <end position="1366"/>
    </location>
</feature>
<feature type="region of interest" description="Disordered" evidence="1">
    <location>
        <begin position="150"/>
        <end position="200"/>
    </location>
</feature>
<feature type="compositionally biased region" description="Polar residues" evidence="1">
    <location>
        <begin position="1507"/>
        <end position="1526"/>
    </location>
</feature>
<feature type="compositionally biased region" description="Low complexity" evidence="1">
    <location>
        <begin position="1129"/>
        <end position="1144"/>
    </location>
</feature>
<feature type="compositionally biased region" description="Basic and acidic residues" evidence="1">
    <location>
        <begin position="178"/>
        <end position="200"/>
    </location>
</feature>
<organism evidence="2 3">
    <name type="scientific">Toxoplasma gondii p89</name>
    <dbReference type="NCBI Taxonomy" id="943119"/>
    <lineage>
        <taxon>Eukaryota</taxon>
        <taxon>Sar</taxon>
        <taxon>Alveolata</taxon>
        <taxon>Apicomplexa</taxon>
        <taxon>Conoidasida</taxon>
        <taxon>Coccidia</taxon>
        <taxon>Eucoccidiorida</taxon>
        <taxon>Eimeriorina</taxon>
        <taxon>Sarcocystidae</taxon>
        <taxon>Toxoplasma</taxon>
    </lineage>
</organism>
<feature type="compositionally biased region" description="Acidic residues" evidence="1">
    <location>
        <begin position="678"/>
        <end position="688"/>
    </location>
</feature>